<dbReference type="Pfam" id="PF13830">
    <property type="entry name" value="DUF4192"/>
    <property type="match status" value="1"/>
</dbReference>
<name>A0A6J6PM21_9ZZZZ</name>
<gene>
    <name evidence="1" type="ORF">UFOPK2579_00753</name>
</gene>
<dbReference type="AlphaFoldDB" id="A0A6J6PM21"/>
<organism evidence="1">
    <name type="scientific">freshwater metagenome</name>
    <dbReference type="NCBI Taxonomy" id="449393"/>
    <lineage>
        <taxon>unclassified sequences</taxon>
        <taxon>metagenomes</taxon>
        <taxon>ecological metagenomes</taxon>
    </lineage>
</organism>
<evidence type="ECO:0000313" key="1">
    <source>
        <dbReference type="EMBL" id="CAB4697528.1"/>
    </source>
</evidence>
<reference evidence="1" key="1">
    <citation type="submission" date="2020-05" db="EMBL/GenBank/DDBJ databases">
        <authorList>
            <person name="Chiriac C."/>
            <person name="Salcher M."/>
            <person name="Ghai R."/>
            <person name="Kavagutti S V."/>
        </authorList>
    </citation>
    <scope>NUCLEOTIDE SEQUENCE</scope>
</reference>
<accession>A0A6J6PM21</accession>
<dbReference type="EMBL" id="CAEZXR010000068">
    <property type="protein sequence ID" value="CAB4697528.1"/>
    <property type="molecule type" value="Genomic_DNA"/>
</dbReference>
<dbReference type="InterPro" id="IPR025447">
    <property type="entry name" value="DUF4192"/>
</dbReference>
<sequence>MTDDLSAPPTLTAHCPDDLLAMVPLVIGFTPEDSVVMLTFAARRAFHARVDLPPPERPDLLDDLSDALLEPAERHGVRLVAFVVHTEDADLARRAAAVLVAAFTGSGIEVIDALHADGLRWRPAVGQRAGLPADGVPYDVSEHRFAAQAVVAGRVVHGTRAELARSVAADPERVAAVSLALEEPPVGPVARGDWRAVAVWVRGTIAHHIEHRTVPSDAEAASILLAITTVRVRDAAWHLMLDAPVDQHVELWTDLVRRAPAALLAAPASLLGVAAWLAGHGALAWCAVDRCREHHPDYSLARLVEDALQQAMPPETMSGGWHWEDGLDASA</sequence>
<protein>
    <submittedName>
        <fullName evidence="1">Unannotated protein</fullName>
    </submittedName>
</protein>
<proteinExistence type="predicted"/>